<comment type="caution">
    <text evidence="2">The sequence shown here is derived from an EMBL/GenBank/DDBJ whole genome shotgun (WGS) entry which is preliminary data.</text>
</comment>
<feature type="compositionally biased region" description="Basic residues" evidence="1">
    <location>
        <begin position="12"/>
        <end position="22"/>
    </location>
</feature>
<gene>
    <name evidence="2" type="ORF">K7432_011663</name>
</gene>
<name>A0ABR2VTI7_9FUNG</name>
<keyword evidence="3" id="KW-1185">Reference proteome</keyword>
<sequence length="277" mass="31096">MDRGRLFLKSSSRPRKQRRSSTPKRYSQPKIFQSSITAKTSPVLPVLTISSECWEKSNPAVYISENSVGLNSLDISLSKHDSSSPICPFSYTEVPIKDGGVSSILRVTLSSNPLEPASGTHNCLSRPDLKLKQARDTLVQAIHPTKALFIKYTYDLLSQHGQHNKPKGFMGTNEIKDCFGICLPNHPDGPRERKFEVEEHLPPRLSGPRSIRLNQQHIRINIAESSMIKANKILHPLKQRNYLPRREDLYIANRPTLLSVCIGGSEETENGNDMELS</sequence>
<dbReference type="Proteomes" id="UP001479436">
    <property type="component" value="Unassembled WGS sequence"/>
</dbReference>
<feature type="region of interest" description="Disordered" evidence="1">
    <location>
        <begin position="1"/>
        <end position="29"/>
    </location>
</feature>
<proteinExistence type="predicted"/>
<evidence type="ECO:0000256" key="1">
    <source>
        <dbReference type="SAM" id="MobiDB-lite"/>
    </source>
</evidence>
<dbReference type="EMBL" id="JASJQH010007802">
    <property type="protein sequence ID" value="KAK9701559.1"/>
    <property type="molecule type" value="Genomic_DNA"/>
</dbReference>
<accession>A0ABR2VTI7</accession>
<protein>
    <submittedName>
        <fullName evidence="2">Uncharacterized protein</fullName>
    </submittedName>
</protein>
<evidence type="ECO:0000313" key="3">
    <source>
        <dbReference type="Proteomes" id="UP001479436"/>
    </source>
</evidence>
<reference evidence="2 3" key="1">
    <citation type="submission" date="2023-04" db="EMBL/GenBank/DDBJ databases">
        <title>Genome of Basidiobolus ranarum AG-B5.</title>
        <authorList>
            <person name="Stajich J.E."/>
            <person name="Carter-House D."/>
            <person name="Gryganskyi A."/>
        </authorList>
    </citation>
    <scope>NUCLEOTIDE SEQUENCE [LARGE SCALE GENOMIC DNA]</scope>
    <source>
        <strain evidence="2 3">AG-B5</strain>
    </source>
</reference>
<evidence type="ECO:0000313" key="2">
    <source>
        <dbReference type="EMBL" id="KAK9701559.1"/>
    </source>
</evidence>
<organism evidence="2 3">
    <name type="scientific">Basidiobolus ranarum</name>
    <dbReference type="NCBI Taxonomy" id="34480"/>
    <lineage>
        <taxon>Eukaryota</taxon>
        <taxon>Fungi</taxon>
        <taxon>Fungi incertae sedis</taxon>
        <taxon>Zoopagomycota</taxon>
        <taxon>Entomophthoromycotina</taxon>
        <taxon>Basidiobolomycetes</taxon>
        <taxon>Basidiobolales</taxon>
        <taxon>Basidiobolaceae</taxon>
        <taxon>Basidiobolus</taxon>
    </lineage>
</organism>